<comment type="caution">
    <text evidence="2">The sequence shown here is derived from an EMBL/GenBank/DDBJ whole genome shotgun (WGS) entry which is preliminary data.</text>
</comment>
<evidence type="ECO:0000313" key="2">
    <source>
        <dbReference type="EMBL" id="KAK4329184.1"/>
    </source>
</evidence>
<feature type="region of interest" description="Disordered" evidence="1">
    <location>
        <begin position="1"/>
        <end position="46"/>
    </location>
</feature>
<dbReference type="EMBL" id="JAWZYT010000029">
    <property type="protein sequence ID" value="KAK4329184.1"/>
    <property type="molecule type" value="Genomic_DNA"/>
</dbReference>
<proteinExistence type="predicted"/>
<sequence length="331" mass="36444">MEAQFDHVDNPLTTQNNIYHTDTAPGPPPPTTPAVRQASPPPPTTDKALLLQWLQDLSEQVRQLQHSTHPTCQPHHTQVRHQPPPFTPTRQHWAPPISVTQGLVQVPPGALCYYHQRFGHLARNCQPPCTWRAAQAVGKLVGRRREAHTTAPAAASPQLNYTTTTTQPPHRAPTDANPAPTMRHKSTHTTTTPLTMPPPPASSPNDRTLLWLEDMISGETFLVDSGSEASLSLPNGSGVPFLPSPMSPARPILTLYWRSTLTSSTHRPPPPSATRALHGVGVYYSISYPRRLALMLSMANVANSYKSKVVMKTHTHTHTHTSSSHWHLITD</sequence>
<dbReference type="Proteomes" id="UP001292094">
    <property type="component" value="Unassembled WGS sequence"/>
</dbReference>
<accession>A0AAE1QLP1</accession>
<feature type="compositionally biased region" description="Polar residues" evidence="1">
    <location>
        <begin position="11"/>
        <end position="20"/>
    </location>
</feature>
<gene>
    <name evidence="2" type="ORF">Pmani_000413</name>
</gene>
<evidence type="ECO:0000256" key="1">
    <source>
        <dbReference type="SAM" id="MobiDB-lite"/>
    </source>
</evidence>
<dbReference type="AlphaFoldDB" id="A0AAE1QLP1"/>
<keyword evidence="3" id="KW-1185">Reference proteome</keyword>
<feature type="region of interest" description="Disordered" evidence="1">
    <location>
        <begin position="145"/>
        <end position="207"/>
    </location>
</feature>
<protein>
    <submittedName>
        <fullName evidence="2">Uncharacterized protein</fullName>
    </submittedName>
</protein>
<organism evidence="2 3">
    <name type="scientific">Petrolisthes manimaculis</name>
    <dbReference type="NCBI Taxonomy" id="1843537"/>
    <lineage>
        <taxon>Eukaryota</taxon>
        <taxon>Metazoa</taxon>
        <taxon>Ecdysozoa</taxon>
        <taxon>Arthropoda</taxon>
        <taxon>Crustacea</taxon>
        <taxon>Multicrustacea</taxon>
        <taxon>Malacostraca</taxon>
        <taxon>Eumalacostraca</taxon>
        <taxon>Eucarida</taxon>
        <taxon>Decapoda</taxon>
        <taxon>Pleocyemata</taxon>
        <taxon>Anomura</taxon>
        <taxon>Galatheoidea</taxon>
        <taxon>Porcellanidae</taxon>
        <taxon>Petrolisthes</taxon>
    </lineage>
</organism>
<evidence type="ECO:0000313" key="3">
    <source>
        <dbReference type="Proteomes" id="UP001292094"/>
    </source>
</evidence>
<name>A0AAE1QLP1_9EUCA</name>
<reference evidence="2" key="1">
    <citation type="submission" date="2023-11" db="EMBL/GenBank/DDBJ databases">
        <title>Genome assemblies of two species of porcelain crab, Petrolisthes cinctipes and Petrolisthes manimaculis (Anomura: Porcellanidae).</title>
        <authorList>
            <person name="Angst P."/>
        </authorList>
    </citation>
    <scope>NUCLEOTIDE SEQUENCE</scope>
    <source>
        <strain evidence="2">PB745_02</strain>
        <tissue evidence="2">Gill</tissue>
    </source>
</reference>
<feature type="compositionally biased region" description="Polar residues" evidence="1">
    <location>
        <begin position="157"/>
        <end position="168"/>
    </location>
</feature>